<dbReference type="EMBL" id="BMFO01000002">
    <property type="protein sequence ID" value="GGF88767.1"/>
    <property type="molecule type" value="Genomic_DNA"/>
</dbReference>
<dbReference type="Proteomes" id="UP000632858">
    <property type="component" value="Unassembled WGS sequence"/>
</dbReference>
<dbReference type="InterPro" id="IPR007404">
    <property type="entry name" value="YdjM-like"/>
</dbReference>
<comment type="caution">
    <text evidence="2">The sequence shown here is derived from an EMBL/GenBank/DDBJ whole genome shotgun (WGS) entry which is preliminary data.</text>
</comment>
<keyword evidence="1" id="KW-0472">Membrane</keyword>
<sequence>MPFTPIHLGPGLALKALGGRHVSFMVFGGTQVLMDIEPLLGILQDTPVLHGMSHTLAGALAIGMLAGVIGKPVSWAVLRRLNIPHAPLTWTASFAGALLGSFSHIFLDAVMHADMRPWWPFRTDNPLLYLMGIDRLHLACALTGLLGLAVIALRAKRGRRG</sequence>
<dbReference type="AlphaFoldDB" id="A0A917CKR7"/>
<feature type="transmembrane region" description="Helical" evidence="1">
    <location>
        <begin position="90"/>
        <end position="107"/>
    </location>
</feature>
<dbReference type="RefSeq" id="WP_188448114.1">
    <property type="nucleotide sequence ID" value="NZ_BMFO01000002.1"/>
</dbReference>
<evidence type="ECO:0000313" key="3">
    <source>
        <dbReference type="Proteomes" id="UP000632858"/>
    </source>
</evidence>
<feature type="transmembrane region" description="Helical" evidence="1">
    <location>
        <begin position="56"/>
        <end position="78"/>
    </location>
</feature>
<feature type="transmembrane region" description="Helical" evidence="1">
    <location>
        <begin position="127"/>
        <end position="153"/>
    </location>
</feature>
<evidence type="ECO:0000313" key="2">
    <source>
        <dbReference type="EMBL" id="GGF88767.1"/>
    </source>
</evidence>
<evidence type="ECO:0008006" key="4">
    <source>
        <dbReference type="Google" id="ProtNLM"/>
    </source>
</evidence>
<organism evidence="2 3">
    <name type="scientific">Arenimonas maotaiensis</name>
    <dbReference type="NCBI Taxonomy" id="1446479"/>
    <lineage>
        <taxon>Bacteria</taxon>
        <taxon>Pseudomonadati</taxon>
        <taxon>Pseudomonadota</taxon>
        <taxon>Gammaproteobacteria</taxon>
        <taxon>Lysobacterales</taxon>
        <taxon>Lysobacteraceae</taxon>
        <taxon>Arenimonas</taxon>
    </lineage>
</organism>
<gene>
    <name evidence="2" type="ORF">GCM10010960_08290</name>
</gene>
<keyword evidence="1" id="KW-1133">Transmembrane helix</keyword>
<proteinExistence type="predicted"/>
<keyword evidence="3" id="KW-1185">Reference proteome</keyword>
<keyword evidence="1" id="KW-0812">Transmembrane</keyword>
<reference evidence="2" key="2">
    <citation type="submission" date="2020-09" db="EMBL/GenBank/DDBJ databases">
        <authorList>
            <person name="Sun Q."/>
            <person name="Zhou Y."/>
        </authorList>
    </citation>
    <scope>NUCLEOTIDE SEQUENCE</scope>
    <source>
        <strain evidence="2">CGMCC 1.12726</strain>
    </source>
</reference>
<name>A0A917CKR7_9GAMM</name>
<evidence type="ECO:0000256" key="1">
    <source>
        <dbReference type="SAM" id="Phobius"/>
    </source>
</evidence>
<protein>
    <recommendedName>
        <fullName evidence="4">Hydrolase</fullName>
    </recommendedName>
</protein>
<accession>A0A917CKR7</accession>
<dbReference type="Pfam" id="PF04307">
    <property type="entry name" value="YdjM"/>
    <property type="match status" value="1"/>
</dbReference>
<reference evidence="2" key="1">
    <citation type="journal article" date="2014" name="Int. J. Syst. Evol. Microbiol.">
        <title>Complete genome sequence of Corynebacterium casei LMG S-19264T (=DSM 44701T), isolated from a smear-ripened cheese.</title>
        <authorList>
            <consortium name="US DOE Joint Genome Institute (JGI-PGF)"/>
            <person name="Walter F."/>
            <person name="Albersmeier A."/>
            <person name="Kalinowski J."/>
            <person name="Ruckert C."/>
        </authorList>
    </citation>
    <scope>NUCLEOTIDE SEQUENCE</scope>
    <source>
        <strain evidence="2">CGMCC 1.12726</strain>
    </source>
</reference>